<dbReference type="AlphaFoldDB" id="A0A1L8WSF5"/>
<evidence type="ECO:0000256" key="1">
    <source>
        <dbReference type="SAM" id="MobiDB-lite"/>
    </source>
</evidence>
<gene>
    <name evidence="2" type="ORF">RV14_GL000110</name>
</gene>
<accession>A0A1L8WSF5</accession>
<evidence type="ECO:0000313" key="2">
    <source>
        <dbReference type="EMBL" id="OJG83933.1"/>
    </source>
</evidence>
<comment type="caution">
    <text evidence="2">The sequence shown here is derived from an EMBL/GenBank/DDBJ whole genome shotgun (WGS) entry which is preliminary data.</text>
</comment>
<sequence length="46" mass="5214">MYLILGGLAILVFFVAFLSKKTTNKPANKNFSSKTVSKQGQYKRFK</sequence>
<dbReference type="Proteomes" id="UP000182152">
    <property type="component" value="Unassembled WGS sequence"/>
</dbReference>
<organism evidence="2 3">
    <name type="scientific">Enterococcus ratti</name>
    <dbReference type="NCBI Taxonomy" id="150033"/>
    <lineage>
        <taxon>Bacteria</taxon>
        <taxon>Bacillati</taxon>
        <taxon>Bacillota</taxon>
        <taxon>Bacilli</taxon>
        <taxon>Lactobacillales</taxon>
        <taxon>Enterococcaceae</taxon>
        <taxon>Enterococcus</taxon>
    </lineage>
</organism>
<protein>
    <submittedName>
        <fullName evidence="2">Uncharacterized protein</fullName>
    </submittedName>
</protein>
<reference evidence="2 3" key="1">
    <citation type="submission" date="2014-12" db="EMBL/GenBank/DDBJ databases">
        <title>Draft genome sequences of 29 type strains of Enterococci.</title>
        <authorList>
            <person name="Zhong Z."/>
            <person name="Sun Z."/>
            <person name="Liu W."/>
            <person name="Zhang W."/>
            <person name="Zhang H."/>
        </authorList>
    </citation>
    <scope>NUCLEOTIDE SEQUENCE [LARGE SCALE GENOMIC DNA]</scope>
    <source>
        <strain evidence="2 3">DSM 15687</strain>
    </source>
</reference>
<name>A0A1L8WSF5_9ENTE</name>
<feature type="compositionally biased region" description="Polar residues" evidence="1">
    <location>
        <begin position="24"/>
        <end position="40"/>
    </location>
</feature>
<feature type="region of interest" description="Disordered" evidence="1">
    <location>
        <begin position="24"/>
        <end position="46"/>
    </location>
</feature>
<evidence type="ECO:0000313" key="3">
    <source>
        <dbReference type="Proteomes" id="UP000182152"/>
    </source>
</evidence>
<keyword evidence="3" id="KW-1185">Reference proteome</keyword>
<proteinExistence type="predicted"/>
<dbReference type="EMBL" id="JXLB01000001">
    <property type="protein sequence ID" value="OJG83933.1"/>
    <property type="molecule type" value="Genomic_DNA"/>
</dbReference>